<dbReference type="Proteomes" id="UP000288096">
    <property type="component" value="Unassembled WGS sequence"/>
</dbReference>
<dbReference type="CDD" id="cd07187">
    <property type="entry name" value="YvcK_like"/>
    <property type="match status" value="1"/>
</dbReference>
<dbReference type="AlphaFoldDB" id="A0A401FRP6"/>
<sequence>MLIHVTRSVKLPNPVKLARLQRCPDLGPRVLFFSGGSALKDTSPELIRYTHNSVHIITPFDSGGSSARLREAFQMPAIGDVRNRMLALADRSLHGNPEILRLFAHRFPEDGDPKILEHELDRMITGDHELVADIPDPMRKIIRHQLDMFRGFMPDSFDLRKASLGNLVLAAGYLDNRRNFDTIIYIFSKLVQVRGIVRPVVNKYLHLITETEDGEIIVGQHRLTGKEVAPITSGVRKIWLSASRKEPVRTDVPIRNKMIRLIGKADLICYPMGSFYTSLVVNLLPTGVGRAVSANTCPKVFVPNTGGKDPESFGLTLTEQVKRLIFYLVKDDPDRISAKDVLHFVIADGENGNYPGGVDEAALSALGIRVISTPLVSPESAPYIDEKLLVPILLSLA</sequence>
<dbReference type="GO" id="GO:0043743">
    <property type="term" value="F:LPPG:FO 2-phospho-L-lactate transferase activity"/>
    <property type="evidence" value="ECO:0007669"/>
    <property type="project" value="InterPro"/>
</dbReference>
<comment type="caution">
    <text evidence="1">The sequence shown here is derived from an EMBL/GenBank/DDBJ whole genome shotgun (WGS) entry which is preliminary data.</text>
</comment>
<dbReference type="InterPro" id="IPR027591">
    <property type="entry name" value="CofD-rel_GAK"/>
</dbReference>
<evidence type="ECO:0000313" key="2">
    <source>
        <dbReference type="Proteomes" id="UP000288096"/>
    </source>
</evidence>
<dbReference type="PANTHER" id="PTHR31240:SF0">
    <property type="entry name" value="MATERNAL EFFECT EMBRYO ARREST 18"/>
    <property type="match status" value="1"/>
</dbReference>
<organism evidence="1 2">
    <name type="scientific">Desulfonema ishimotonii</name>
    <dbReference type="NCBI Taxonomy" id="45657"/>
    <lineage>
        <taxon>Bacteria</taxon>
        <taxon>Pseudomonadati</taxon>
        <taxon>Thermodesulfobacteriota</taxon>
        <taxon>Desulfobacteria</taxon>
        <taxon>Desulfobacterales</taxon>
        <taxon>Desulfococcaceae</taxon>
        <taxon>Desulfonema</taxon>
    </lineage>
</organism>
<dbReference type="InterPro" id="IPR038136">
    <property type="entry name" value="CofD-like_dom_sf"/>
</dbReference>
<dbReference type="PANTHER" id="PTHR31240">
    <property type="entry name" value="MATERNAL EFFECT EMBRYO ARREST 18"/>
    <property type="match status" value="1"/>
</dbReference>
<dbReference type="NCBIfam" id="TIGR04357">
    <property type="entry name" value="CofD_rel_GAK"/>
    <property type="match status" value="1"/>
</dbReference>
<evidence type="ECO:0000313" key="1">
    <source>
        <dbReference type="EMBL" id="GBC59634.1"/>
    </source>
</evidence>
<proteinExistence type="predicted"/>
<name>A0A401FRP6_9BACT</name>
<reference evidence="2" key="1">
    <citation type="submission" date="2017-11" db="EMBL/GenBank/DDBJ databases">
        <authorList>
            <person name="Watanabe M."/>
            <person name="Kojima H."/>
        </authorList>
    </citation>
    <scope>NUCLEOTIDE SEQUENCE [LARGE SCALE GENOMIC DNA]</scope>
    <source>
        <strain evidence="2">Tokyo 01</strain>
    </source>
</reference>
<dbReference type="Gene3D" id="3.40.50.10680">
    <property type="entry name" value="CofD-like domains"/>
    <property type="match status" value="1"/>
</dbReference>
<dbReference type="OrthoDB" id="5413830at2"/>
<dbReference type="RefSeq" id="WP_124327131.1">
    <property type="nucleotide sequence ID" value="NZ_BEXT01000001.1"/>
</dbReference>
<gene>
    <name evidence="1" type="ORF">DENIS_0573</name>
</gene>
<accession>A0A401FRP6</accession>
<dbReference type="Pfam" id="PF01933">
    <property type="entry name" value="CofD"/>
    <property type="match status" value="1"/>
</dbReference>
<reference evidence="2" key="2">
    <citation type="submission" date="2019-01" db="EMBL/GenBank/DDBJ databases">
        <title>Genome sequence of Desulfonema ishimotonii strain Tokyo 01.</title>
        <authorList>
            <person name="Fukui M."/>
        </authorList>
    </citation>
    <scope>NUCLEOTIDE SEQUENCE [LARGE SCALE GENOMIC DNA]</scope>
    <source>
        <strain evidence="2">Tokyo 01</strain>
    </source>
</reference>
<dbReference type="EMBL" id="BEXT01000001">
    <property type="protein sequence ID" value="GBC59634.1"/>
    <property type="molecule type" value="Genomic_DNA"/>
</dbReference>
<evidence type="ECO:0008006" key="3">
    <source>
        <dbReference type="Google" id="ProtNLM"/>
    </source>
</evidence>
<protein>
    <recommendedName>
        <fullName evidence="3">GAK system CofD-like protein</fullName>
    </recommendedName>
</protein>
<keyword evidence="2" id="KW-1185">Reference proteome</keyword>
<dbReference type="InterPro" id="IPR002882">
    <property type="entry name" value="CofD"/>
</dbReference>
<dbReference type="SUPFAM" id="SSF142338">
    <property type="entry name" value="CofD-like"/>
    <property type="match status" value="1"/>
</dbReference>